<dbReference type="InterPro" id="IPR042099">
    <property type="entry name" value="ANL_N_sf"/>
</dbReference>
<dbReference type="GO" id="GO:0016874">
    <property type="term" value="F:ligase activity"/>
    <property type="evidence" value="ECO:0007669"/>
    <property type="project" value="UniProtKB-KW"/>
</dbReference>
<sequence length="537" mass="58096">MRGRMMEMPLLVSSLIEHASRVHGDQEIISRSVEGPIHRSTWGEVATRSKKLASALARFGIIEGDRLATLAWNTYRHLEVYYGVSGIGGVCHTLNPRLHPTQLVYIVTHAEDRILFVDLTFVPLVEAVAAQLDCVEHYVILTDADHMPDTSLPNAVAYEDFIAGGDPAHEWAAIDEHAAAALCYTSGTTGHPKGVLYSNRSSVLHAYGVSAPDVFNLGRAASVLPIVPMFHACAWGIPYAAAAMGTRLVMPGPKMDPASITELLENEQVTFAAGVPSVFIALLQHWRATGGTAPETLEMVLLGGAASPASLIAALEGEFGIEFRHAWGMTETSPLGLVNTLLPEHRTWSVKDRAAFQTKQGQPPYGIELRIVDEHGSTLPNDGVAFGELQARGPWVANGYFKRDEKRLTSDGWFPTGDVAKIDKQSYVQITDRTKDLIKSGGEWISSIDVENTAMGHPEIAVAAAISIPDEKWGERPLLVAVATSNSPPSKESVIGFLAGTLAKWQLPDDVIFVEALPMGATGKVQKTKLREKYGAN</sequence>
<dbReference type="GO" id="GO:0006631">
    <property type="term" value="P:fatty acid metabolic process"/>
    <property type="evidence" value="ECO:0007669"/>
    <property type="project" value="UniProtKB-KW"/>
</dbReference>
<dbReference type="SUPFAM" id="SSF56801">
    <property type="entry name" value="Acetyl-CoA synthetase-like"/>
    <property type="match status" value="1"/>
</dbReference>
<evidence type="ECO:0000259" key="5">
    <source>
        <dbReference type="Pfam" id="PF00501"/>
    </source>
</evidence>
<dbReference type="PROSITE" id="PS00455">
    <property type="entry name" value="AMP_BINDING"/>
    <property type="match status" value="1"/>
</dbReference>
<evidence type="ECO:0000313" key="7">
    <source>
        <dbReference type="EMBL" id="ABC25439.1"/>
    </source>
</evidence>
<evidence type="ECO:0000256" key="2">
    <source>
        <dbReference type="ARBA" id="ARBA00022598"/>
    </source>
</evidence>
<keyword evidence="2" id="KW-0436">Ligase</keyword>
<reference evidence="7" key="1">
    <citation type="journal article" date="2006" name="Appl. Environ. Microbiol.">
        <title>Comparative genomics of DNA fragments from six Antarctic marine planktonic bacteria.</title>
        <authorList>
            <person name="Grzymski J.J."/>
            <person name="Carter B.J."/>
            <person name="DeLong E.F."/>
            <person name="Feldman R.A."/>
            <person name="Ghadiri A."/>
            <person name="Murray A.E."/>
        </authorList>
    </citation>
    <scope>NUCLEOTIDE SEQUENCE</scope>
</reference>
<organism evidence="7">
    <name type="scientific">uncultured marine bacterium Ant4D5</name>
    <dbReference type="NCBI Taxonomy" id="360428"/>
    <lineage>
        <taxon>Bacteria</taxon>
        <taxon>environmental samples</taxon>
    </lineage>
</organism>
<protein>
    <submittedName>
        <fullName evidence="7">Acyl-CoA synthetase</fullName>
    </submittedName>
</protein>
<dbReference type="EMBL" id="DQ295242">
    <property type="protein sequence ID" value="ABC25439.1"/>
    <property type="molecule type" value="Genomic_DNA"/>
</dbReference>
<dbReference type="Gene3D" id="3.40.50.12780">
    <property type="entry name" value="N-terminal domain of ligase-like"/>
    <property type="match status" value="1"/>
</dbReference>
<dbReference type="InterPro" id="IPR020845">
    <property type="entry name" value="AMP-binding_CS"/>
</dbReference>
<evidence type="ECO:0000256" key="1">
    <source>
        <dbReference type="ARBA" id="ARBA00006432"/>
    </source>
</evidence>
<dbReference type="Gene3D" id="3.30.300.30">
    <property type="match status" value="1"/>
</dbReference>
<dbReference type="Pfam" id="PF13193">
    <property type="entry name" value="AMP-binding_C"/>
    <property type="match status" value="1"/>
</dbReference>
<dbReference type="FunFam" id="3.30.300.30:FF:000008">
    <property type="entry name" value="2,3-dihydroxybenzoate-AMP ligase"/>
    <property type="match status" value="1"/>
</dbReference>
<dbReference type="InterPro" id="IPR025110">
    <property type="entry name" value="AMP-bd_C"/>
</dbReference>
<keyword evidence="3" id="KW-0276">Fatty acid metabolism</keyword>
<dbReference type="Pfam" id="PF00501">
    <property type="entry name" value="AMP-binding"/>
    <property type="match status" value="1"/>
</dbReference>
<dbReference type="InterPro" id="IPR045851">
    <property type="entry name" value="AMP-bd_C_sf"/>
</dbReference>
<proteinExistence type="inferred from homology"/>
<dbReference type="AlphaFoldDB" id="Q2PXY8"/>
<evidence type="ECO:0000256" key="3">
    <source>
        <dbReference type="ARBA" id="ARBA00022832"/>
    </source>
</evidence>
<dbReference type="NCBIfam" id="NF004837">
    <property type="entry name" value="PRK06187.1"/>
    <property type="match status" value="1"/>
</dbReference>
<feature type="domain" description="AMP-dependent synthetase/ligase" evidence="5">
    <location>
        <begin position="17"/>
        <end position="401"/>
    </location>
</feature>
<accession>Q2PXY8</accession>
<keyword evidence="4" id="KW-0443">Lipid metabolism</keyword>
<dbReference type="CDD" id="cd12119">
    <property type="entry name" value="ttLC_FACS_AlkK_like"/>
    <property type="match status" value="1"/>
</dbReference>
<evidence type="ECO:0000256" key="4">
    <source>
        <dbReference type="ARBA" id="ARBA00023098"/>
    </source>
</evidence>
<feature type="domain" description="AMP-binding enzyme C-terminal" evidence="6">
    <location>
        <begin position="450"/>
        <end position="524"/>
    </location>
</feature>
<dbReference type="PANTHER" id="PTHR43859:SF4">
    <property type="entry name" value="BUTANOATE--COA LIGASE AAE1-RELATED"/>
    <property type="match status" value="1"/>
</dbReference>
<dbReference type="PANTHER" id="PTHR43859">
    <property type="entry name" value="ACYL-ACTIVATING ENZYME"/>
    <property type="match status" value="1"/>
</dbReference>
<comment type="similarity">
    <text evidence="1">Belongs to the ATP-dependent AMP-binding enzyme family.</text>
</comment>
<name>Q2PXY8_9BACT</name>
<dbReference type="InterPro" id="IPR000873">
    <property type="entry name" value="AMP-dep_synth/lig_dom"/>
</dbReference>
<evidence type="ECO:0000259" key="6">
    <source>
        <dbReference type="Pfam" id="PF13193"/>
    </source>
</evidence>